<feature type="compositionally biased region" description="Basic and acidic residues" evidence="1">
    <location>
        <begin position="1"/>
        <end position="16"/>
    </location>
</feature>
<dbReference type="InterPro" id="IPR018490">
    <property type="entry name" value="cNMP-bd_dom_sf"/>
</dbReference>
<dbReference type="SUPFAM" id="SSF81324">
    <property type="entry name" value="Voltage-gated potassium channels"/>
    <property type="match status" value="1"/>
</dbReference>
<feature type="region of interest" description="Disordered" evidence="1">
    <location>
        <begin position="95"/>
        <end position="119"/>
    </location>
</feature>
<dbReference type="Pfam" id="PF07885">
    <property type="entry name" value="Ion_trans_2"/>
    <property type="match status" value="1"/>
</dbReference>
<dbReference type="InterPro" id="IPR050818">
    <property type="entry name" value="KCNH_animal-type"/>
</dbReference>
<dbReference type="InterPro" id="IPR013099">
    <property type="entry name" value="K_chnl_dom"/>
</dbReference>
<name>A0ABN9XY24_9DINO</name>
<evidence type="ECO:0000313" key="5">
    <source>
        <dbReference type="Proteomes" id="UP001189429"/>
    </source>
</evidence>
<organism evidence="4 5">
    <name type="scientific">Prorocentrum cordatum</name>
    <dbReference type="NCBI Taxonomy" id="2364126"/>
    <lineage>
        <taxon>Eukaryota</taxon>
        <taxon>Sar</taxon>
        <taxon>Alveolata</taxon>
        <taxon>Dinophyceae</taxon>
        <taxon>Prorocentrales</taxon>
        <taxon>Prorocentraceae</taxon>
        <taxon>Prorocentrum</taxon>
    </lineage>
</organism>
<accession>A0ABN9XY24</accession>
<evidence type="ECO:0000313" key="4">
    <source>
        <dbReference type="EMBL" id="CAK0905012.1"/>
    </source>
</evidence>
<gene>
    <name evidence="4" type="ORF">PCOR1329_LOCUS80868</name>
</gene>
<dbReference type="PANTHER" id="PTHR10217">
    <property type="entry name" value="VOLTAGE AND LIGAND GATED POTASSIUM CHANNEL"/>
    <property type="match status" value="1"/>
</dbReference>
<comment type="caution">
    <text evidence="4">The sequence shown here is derived from an EMBL/GenBank/DDBJ whole genome shotgun (WGS) entry which is preliminary data.</text>
</comment>
<evidence type="ECO:0000259" key="3">
    <source>
        <dbReference type="PROSITE" id="PS50042"/>
    </source>
</evidence>
<protein>
    <recommendedName>
        <fullName evidence="3">Cyclic nucleotide-binding domain-containing protein</fullName>
    </recommendedName>
</protein>
<feature type="region of interest" description="Disordered" evidence="1">
    <location>
        <begin position="731"/>
        <end position="756"/>
    </location>
</feature>
<dbReference type="InterPro" id="IPR014710">
    <property type="entry name" value="RmlC-like_jellyroll"/>
</dbReference>
<evidence type="ECO:0000256" key="2">
    <source>
        <dbReference type="SAM" id="Phobius"/>
    </source>
</evidence>
<feature type="compositionally biased region" description="Basic and acidic residues" evidence="1">
    <location>
        <begin position="102"/>
        <end position="118"/>
    </location>
</feature>
<dbReference type="SUPFAM" id="SSF51206">
    <property type="entry name" value="cAMP-binding domain-like"/>
    <property type="match status" value="1"/>
</dbReference>
<feature type="transmembrane region" description="Helical" evidence="2">
    <location>
        <begin position="358"/>
        <end position="375"/>
    </location>
</feature>
<feature type="region of interest" description="Disordered" evidence="1">
    <location>
        <begin position="170"/>
        <end position="215"/>
    </location>
</feature>
<dbReference type="PROSITE" id="PS50042">
    <property type="entry name" value="CNMP_BINDING_3"/>
    <property type="match status" value="1"/>
</dbReference>
<reference evidence="4" key="1">
    <citation type="submission" date="2023-10" db="EMBL/GenBank/DDBJ databases">
        <authorList>
            <person name="Chen Y."/>
            <person name="Shah S."/>
            <person name="Dougan E. K."/>
            <person name="Thang M."/>
            <person name="Chan C."/>
        </authorList>
    </citation>
    <scope>NUCLEOTIDE SEQUENCE [LARGE SCALE GENOMIC DNA]</scope>
</reference>
<dbReference type="PANTHER" id="PTHR10217:SF435">
    <property type="entry name" value="POTASSIUM VOLTAGE-GATED CHANNEL PROTEIN EAG"/>
    <property type="match status" value="1"/>
</dbReference>
<dbReference type="InterPro" id="IPR000595">
    <property type="entry name" value="cNMP-bd_dom"/>
</dbReference>
<dbReference type="Gene3D" id="2.60.120.10">
    <property type="entry name" value="Jelly Rolls"/>
    <property type="match status" value="1"/>
</dbReference>
<sequence length="855" mass="92418">MEAIHRAGLESCDSPKRASQSSSMRPSWGATRLSAWHGGADIMSHISQSFNSGRNEKNCSTISTSAWNAPPRLTESLVRLSGCSRRSGPCAHVEPAHATSDGVHDLPAHDPSLDEPPDKSWATIAEEDAKEQPNRDVECIDASSECIDASKVDVRRTSSLRCRLPIAGPLAGKMSSDGSRASAGKVCSDASRASHTESEASLPVRRMTSTKSDATDNSLPWLSCESIRGAPARLSSKVTGTSSLPLPGSAQLARHDTDTSGRLRPRSSMAPSWASEVSKVNSLLRGRTEDVARAASLSEGSTLLDDEVNLPRLMLAADSRVHVALATLMIIAIVYTGLLSPIVLAYFHGGGMSPVVSVPMHVADALWLVFVVTVFRSAIYDKGGSVIVDAWQIAAHYSRTWLLLDLLCAWPACLVPDVRAAFTTCMLLKLLRTPRLAPLISMVQKQHQVHVLSPLKWGLMLLLMTHSMTCFWRLVQCDIDSPITSGAGQGSPDLYCDGDHLWHMYVSDLYWVTMTLSTVGYGDIHPYNTIARVFAIFVMFLSPIFFGSVVAALTNVLGRIFDEKLESSVSAMSRFMVRHRVPLGLQRRVERSLRQVLSSEDSVSPLDPELFVRLSPALQRTFSFAILNGTIGRFPLFTGAIHSFVAEMAQAHLLVNCSAGDLVGEAGQLVQDLAFVVNGSVVARFSVSWPDKLDVPVEEMAKARERSSLSTTARLGTSHSRTLWTLASGSSGDLGTARSAGSSSGDAAPALATGSTAGGRRIMGRGAWFGESCVVSRQHVRTASLIAQEFSELAVLNWEAFARVLRKYPAMVTRHELLLKEMDTGTIGLADISWTGPPRRHNIRPGRVAPAGCRD</sequence>
<feature type="region of interest" description="Disordered" evidence="1">
    <location>
        <begin position="1"/>
        <end position="30"/>
    </location>
</feature>
<dbReference type="CDD" id="cd00038">
    <property type="entry name" value="CAP_ED"/>
    <property type="match status" value="1"/>
</dbReference>
<evidence type="ECO:0000256" key="1">
    <source>
        <dbReference type="SAM" id="MobiDB-lite"/>
    </source>
</evidence>
<dbReference type="Proteomes" id="UP001189429">
    <property type="component" value="Unassembled WGS sequence"/>
</dbReference>
<keyword evidence="2" id="KW-0812">Transmembrane</keyword>
<keyword evidence="2" id="KW-0472">Membrane</keyword>
<keyword evidence="5" id="KW-1185">Reference proteome</keyword>
<keyword evidence="2" id="KW-1133">Transmembrane helix</keyword>
<feature type="domain" description="Cyclic nucleotide-binding" evidence="3">
    <location>
        <begin position="763"/>
        <end position="805"/>
    </location>
</feature>
<feature type="transmembrane region" description="Helical" evidence="2">
    <location>
        <begin position="321"/>
        <end position="346"/>
    </location>
</feature>
<dbReference type="Gene3D" id="1.10.287.70">
    <property type="match status" value="1"/>
</dbReference>
<feature type="transmembrane region" description="Helical" evidence="2">
    <location>
        <begin position="533"/>
        <end position="557"/>
    </location>
</feature>
<feature type="region of interest" description="Disordered" evidence="1">
    <location>
        <begin position="235"/>
        <end position="271"/>
    </location>
</feature>
<proteinExistence type="predicted"/>
<feature type="compositionally biased region" description="Low complexity" evidence="1">
    <location>
        <begin position="735"/>
        <end position="752"/>
    </location>
</feature>
<dbReference type="EMBL" id="CAUYUJ010021502">
    <property type="protein sequence ID" value="CAK0905012.1"/>
    <property type="molecule type" value="Genomic_DNA"/>
</dbReference>